<dbReference type="PANTHER" id="PTHR48047:SF6">
    <property type="entry name" value="OS06G0282400 PROTEIN"/>
    <property type="match status" value="1"/>
</dbReference>
<dbReference type="AlphaFoldDB" id="A0A0A9H0R5"/>
<dbReference type="SUPFAM" id="SSF53756">
    <property type="entry name" value="UDP-Glycosyltransferase/glycogen phosphorylase"/>
    <property type="match status" value="1"/>
</dbReference>
<dbReference type="GO" id="GO:0035251">
    <property type="term" value="F:UDP-glucosyltransferase activity"/>
    <property type="evidence" value="ECO:0007669"/>
    <property type="project" value="TreeGrafter"/>
</dbReference>
<sequence length="97" mass="10365">MLAWPMTADQFVNARLLVEELGAAVPLSWGGPKAAPGADKIARVLDAAVGGKCGRQWADVAARAKELAEEAAAAVRKGGASWRELEELVRELRERGR</sequence>
<comment type="similarity">
    <text evidence="1">Belongs to the UDP-glycosyltransferase family.</text>
</comment>
<evidence type="ECO:0000313" key="2">
    <source>
        <dbReference type="EMBL" id="JAE29379.1"/>
    </source>
</evidence>
<proteinExistence type="inferred from homology"/>
<dbReference type="Gene3D" id="3.40.50.2000">
    <property type="entry name" value="Glycogen Phosphorylase B"/>
    <property type="match status" value="1"/>
</dbReference>
<reference evidence="2" key="2">
    <citation type="journal article" date="2015" name="Data Brief">
        <title>Shoot transcriptome of the giant reed, Arundo donax.</title>
        <authorList>
            <person name="Barrero R.A."/>
            <person name="Guerrero F.D."/>
            <person name="Moolhuijzen P."/>
            <person name="Goolsby J.A."/>
            <person name="Tidwell J."/>
            <person name="Bellgard S.E."/>
            <person name="Bellgard M.I."/>
        </authorList>
    </citation>
    <scope>NUCLEOTIDE SEQUENCE</scope>
    <source>
        <tissue evidence="2">Shoot tissue taken approximately 20 cm above the soil surface</tissue>
    </source>
</reference>
<accession>A0A0A9H0R5</accession>
<evidence type="ECO:0000256" key="1">
    <source>
        <dbReference type="ARBA" id="ARBA00009995"/>
    </source>
</evidence>
<organism evidence="2">
    <name type="scientific">Arundo donax</name>
    <name type="common">Giant reed</name>
    <name type="synonym">Donax arundinaceus</name>
    <dbReference type="NCBI Taxonomy" id="35708"/>
    <lineage>
        <taxon>Eukaryota</taxon>
        <taxon>Viridiplantae</taxon>
        <taxon>Streptophyta</taxon>
        <taxon>Embryophyta</taxon>
        <taxon>Tracheophyta</taxon>
        <taxon>Spermatophyta</taxon>
        <taxon>Magnoliopsida</taxon>
        <taxon>Liliopsida</taxon>
        <taxon>Poales</taxon>
        <taxon>Poaceae</taxon>
        <taxon>PACMAD clade</taxon>
        <taxon>Arundinoideae</taxon>
        <taxon>Arundineae</taxon>
        <taxon>Arundo</taxon>
    </lineage>
</organism>
<protein>
    <submittedName>
        <fullName evidence="2">Uncharacterized protein</fullName>
    </submittedName>
</protein>
<dbReference type="EMBL" id="GBRH01168517">
    <property type="protein sequence ID" value="JAE29379.1"/>
    <property type="molecule type" value="Transcribed_RNA"/>
</dbReference>
<name>A0A0A9H0R5_ARUDO</name>
<reference evidence="2" key="1">
    <citation type="submission" date="2014-09" db="EMBL/GenBank/DDBJ databases">
        <authorList>
            <person name="Magalhaes I.L.F."/>
            <person name="Oliveira U."/>
            <person name="Santos F.R."/>
            <person name="Vidigal T.H.D.A."/>
            <person name="Brescovit A.D."/>
            <person name="Santos A.J."/>
        </authorList>
    </citation>
    <scope>NUCLEOTIDE SEQUENCE</scope>
    <source>
        <tissue evidence="2">Shoot tissue taken approximately 20 cm above the soil surface</tissue>
    </source>
</reference>
<dbReference type="PANTHER" id="PTHR48047">
    <property type="entry name" value="GLYCOSYLTRANSFERASE"/>
    <property type="match status" value="1"/>
</dbReference>